<evidence type="ECO:0000256" key="3">
    <source>
        <dbReference type="ARBA" id="ARBA00022723"/>
    </source>
</evidence>
<keyword evidence="2 8" id="KW-0812">Transmembrane</keyword>
<dbReference type="SMART" id="SM00154">
    <property type="entry name" value="ZnF_AN1"/>
    <property type="match status" value="1"/>
</dbReference>
<evidence type="ECO:0000256" key="4">
    <source>
        <dbReference type="ARBA" id="ARBA00022771"/>
    </source>
</evidence>
<evidence type="ECO:0000256" key="1">
    <source>
        <dbReference type="ARBA" id="ARBA00004141"/>
    </source>
</evidence>
<feature type="transmembrane region" description="Helical" evidence="8">
    <location>
        <begin position="243"/>
        <end position="262"/>
    </location>
</feature>
<keyword evidence="3" id="KW-0479">Metal-binding</keyword>
<evidence type="ECO:0000256" key="5">
    <source>
        <dbReference type="ARBA" id="ARBA00022833"/>
    </source>
</evidence>
<keyword evidence="7 8" id="KW-0472">Membrane</keyword>
<evidence type="ECO:0000256" key="7">
    <source>
        <dbReference type="ARBA" id="ARBA00023136"/>
    </source>
</evidence>
<sequence>MDCSFCNVSEDLPFTCSYCELIFCSSHRLPEKHQCSQLYRVHKPRDSLYQNTNFQFSINNLNNLDSRMNRILNTELRQLLLGMVLVLLVGISFFLSNNSSYSAITIVILGVVLMGSFLIHEMSHKFLAMRNGYRAEFRVNSMGVLLTSLSIFPFIPLKIIAPGAVVISGYPSNSTLGKIALAGPASNIILGLCSIFILIYFSLTAELFAIISTAAYINGILAAFNLLPFSIIDGKKVYNWNKYIWISSFIFCISFIFVASNII</sequence>
<evidence type="ECO:0000313" key="10">
    <source>
        <dbReference type="EMBL" id="AIF12069.1"/>
    </source>
</evidence>
<feature type="transmembrane region" description="Helical" evidence="8">
    <location>
        <begin position="141"/>
        <end position="167"/>
    </location>
</feature>
<dbReference type="Pfam" id="PF02163">
    <property type="entry name" value="Peptidase_M50"/>
    <property type="match status" value="1"/>
</dbReference>
<dbReference type="InterPro" id="IPR052348">
    <property type="entry name" value="Metallopeptidase_M50B"/>
</dbReference>
<dbReference type="InterPro" id="IPR000058">
    <property type="entry name" value="Znf_AN1"/>
</dbReference>
<keyword evidence="6 8" id="KW-1133">Transmembrane helix</keyword>
<feature type="transmembrane region" description="Helical" evidence="8">
    <location>
        <begin position="101"/>
        <end position="120"/>
    </location>
</feature>
<dbReference type="Gene3D" id="4.10.1110.10">
    <property type="entry name" value="AN1-like Zinc finger"/>
    <property type="match status" value="1"/>
</dbReference>
<dbReference type="InterPro" id="IPR008915">
    <property type="entry name" value="Peptidase_M50"/>
</dbReference>
<keyword evidence="4" id="KW-0863">Zinc-finger</keyword>
<dbReference type="PANTHER" id="PTHR35864">
    <property type="entry name" value="ZINC METALLOPROTEASE MJ0611-RELATED"/>
    <property type="match status" value="1"/>
</dbReference>
<evidence type="ECO:0000256" key="8">
    <source>
        <dbReference type="SAM" id="Phobius"/>
    </source>
</evidence>
<accession>A0A075H7R7</accession>
<feature type="transmembrane region" description="Helical" evidence="8">
    <location>
        <begin position="208"/>
        <end position="231"/>
    </location>
</feature>
<organism evidence="10">
    <name type="scientific">uncultured marine thaumarchaeote KM3_54_F04</name>
    <dbReference type="NCBI Taxonomy" id="1456191"/>
    <lineage>
        <taxon>Archaea</taxon>
        <taxon>Nitrososphaerota</taxon>
        <taxon>environmental samples</taxon>
    </lineage>
</organism>
<keyword evidence="5" id="KW-0862">Zinc</keyword>
<dbReference type="InterPro" id="IPR035896">
    <property type="entry name" value="AN1-like_Znf"/>
</dbReference>
<reference evidence="10" key="1">
    <citation type="journal article" date="2014" name="Genome Biol. Evol.">
        <title>Pangenome evidence for extensive interdomain horizontal transfer affecting lineage core and shell genes in uncultured planktonic thaumarchaeota and euryarchaeota.</title>
        <authorList>
            <person name="Deschamps P."/>
            <person name="Zivanovic Y."/>
            <person name="Moreira D."/>
            <person name="Rodriguez-Valera F."/>
            <person name="Lopez-Garcia P."/>
        </authorList>
    </citation>
    <scope>NUCLEOTIDE SEQUENCE</scope>
</reference>
<evidence type="ECO:0000259" key="9">
    <source>
        <dbReference type="PROSITE" id="PS51039"/>
    </source>
</evidence>
<protein>
    <submittedName>
        <fullName evidence="10">Putative peptidase M50 family</fullName>
    </submittedName>
</protein>
<dbReference type="EMBL" id="KF900936">
    <property type="protein sequence ID" value="AIF12069.1"/>
    <property type="molecule type" value="Genomic_DNA"/>
</dbReference>
<feature type="transmembrane region" description="Helical" evidence="8">
    <location>
        <begin position="179"/>
        <end position="201"/>
    </location>
</feature>
<dbReference type="PANTHER" id="PTHR35864:SF1">
    <property type="entry name" value="ZINC METALLOPROTEASE YWHC-RELATED"/>
    <property type="match status" value="1"/>
</dbReference>
<dbReference type="GO" id="GO:0016020">
    <property type="term" value="C:membrane"/>
    <property type="evidence" value="ECO:0007669"/>
    <property type="project" value="UniProtKB-SubCell"/>
</dbReference>
<dbReference type="SUPFAM" id="SSF118310">
    <property type="entry name" value="AN1-like Zinc finger"/>
    <property type="match status" value="1"/>
</dbReference>
<dbReference type="Pfam" id="PF01428">
    <property type="entry name" value="zf-AN1"/>
    <property type="match status" value="1"/>
</dbReference>
<proteinExistence type="predicted"/>
<dbReference type="AlphaFoldDB" id="A0A075H7R7"/>
<feature type="transmembrane region" description="Helical" evidence="8">
    <location>
        <begin position="76"/>
        <end position="95"/>
    </location>
</feature>
<dbReference type="CDD" id="cd05709">
    <property type="entry name" value="S2P-M50"/>
    <property type="match status" value="1"/>
</dbReference>
<dbReference type="PROSITE" id="PS51039">
    <property type="entry name" value="ZF_AN1"/>
    <property type="match status" value="1"/>
</dbReference>
<feature type="domain" description="AN1-type" evidence="9">
    <location>
        <begin position="1"/>
        <end position="43"/>
    </location>
</feature>
<evidence type="ECO:0000256" key="6">
    <source>
        <dbReference type="ARBA" id="ARBA00022989"/>
    </source>
</evidence>
<evidence type="ECO:0000256" key="2">
    <source>
        <dbReference type="ARBA" id="ARBA00022692"/>
    </source>
</evidence>
<dbReference type="GO" id="GO:0006508">
    <property type="term" value="P:proteolysis"/>
    <property type="evidence" value="ECO:0007669"/>
    <property type="project" value="InterPro"/>
</dbReference>
<comment type="subcellular location">
    <subcellularLocation>
        <location evidence="1">Membrane</location>
        <topology evidence="1">Multi-pass membrane protein</topology>
    </subcellularLocation>
</comment>
<dbReference type="GO" id="GO:0008270">
    <property type="term" value="F:zinc ion binding"/>
    <property type="evidence" value="ECO:0007669"/>
    <property type="project" value="UniProtKB-KW"/>
</dbReference>
<name>A0A075H7R7_9ARCH</name>